<evidence type="ECO:0000256" key="1">
    <source>
        <dbReference type="PIRSR" id="PIRSR015853-1"/>
    </source>
</evidence>
<dbReference type="PIRSF" id="PIRSF015853">
    <property type="entry name" value="Pep_DppA"/>
    <property type="match status" value="1"/>
</dbReference>
<evidence type="ECO:0000313" key="4">
    <source>
        <dbReference type="Proteomes" id="UP000036780"/>
    </source>
</evidence>
<dbReference type="Proteomes" id="UP000036780">
    <property type="component" value="Unassembled WGS sequence"/>
</dbReference>
<dbReference type="InterPro" id="IPR036177">
    <property type="entry name" value="Peptidase_M55_sf"/>
</dbReference>
<dbReference type="InterPro" id="IPR007035">
    <property type="entry name" value="Peptidase_M55"/>
</dbReference>
<feature type="active site" description="Nucleophile" evidence="1">
    <location>
        <position position="115"/>
    </location>
</feature>
<feature type="binding site" evidence="2">
    <location>
        <position position="60"/>
    </location>
    <ligand>
        <name>Zn(2+)</name>
        <dbReference type="ChEBI" id="CHEBI:29105"/>
        <label>2</label>
    </ligand>
</feature>
<feature type="binding site" evidence="2">
    <location>
        <position position="8"/>
    </location>
    <ligand>
        <name>Zn(2+)</name>
        <dbReference type="ChEBI" id="CHEBI:29105"/>
        <label>1</label>
    </ligand>
</feature>
<reference evidence="4" key="1">
    <citation type="submission" date="2015-07" db="EMBL/GenBank/DDBJ databases">
        <title>Fjat-10053 dsm26.</title>
        <authorList>
            <person name="Liu B."/>
            <person name="Wang J."/>
            <person name="Zhu Y."/>
            <person name="Liu G."/>
            <person name="Chen Q."/>
            <person name="Chen Z."/>
            <person name="Lan J."/>
            <person name="Che J."/>
            <person name="Ge C."/>
            <person name="Shi H."/>
            <person name="Pan Z."/>
            <person name="Liu X."/>
        </authorList>
    </citation>
    <scope>NUCLEOTIDE SEQUENCE [LARGE SCALE GENOMIC DNA]</scope>
    <source>
        <strain evidence="4">DSM 26</strain>
    </source>
</reference>
<feature type="binding site" evidence="2">
    <location>
        <position position="8"/>
    </location>
    <ligand>
        <name>Zn(2+)</name>
        <dbReference type="ChEBI" id="CHEBI:29105"/>
        <label>2</label>
    </ligand>
</feature>
<keyword evidence="4" id="KW-1185">Reference proteome</keyword>
<feature type="binding site" evidence="2">
    <location>
        <position position="10"/>
    </location>
    <ligand>
        <name>Zn(2+)</name>
        <dbReference type="ChEBI" id="CHEBI:29105"/>
        <label>1</label>
    </ligand>
</feature>
<dbReference type="EMBL" id="LGTO01000005">
    <property type="protein sequence ID" value="KNE21549.1"/>
    <property type="molecule type" value="Genomic_DNA"/>
</dbReference>
<dbReference type="Gene3D" id="3.30.1360.130">
    <property type="entry name" value="Dipeptide transport protein"/>
    <property type="match status" value="1"/>
</dbReference>
<organism evidence="3 4">
    <name type="scientific">Virgibacillus pantothenticus</name>
    <dbReference type="NCBI Taxonomy" id="1473"/>
    <lineage>
        <taxon>Bacteria</taxon>
        <taxon>Bacillati</taxon>
        <taxon>Bacillota</taxon>
        <taxon>Bacilli</taxon>
        <taxon>Bacillales</taxon>
        <taxon>Bacillaceae</taxon>
        <taxon>Virgibacillus</taxon>
    </lineage>
</organism>
<dbReference type="SUPFAM" id="SSF63992">
    <property type="entry name" value="Dipeptide transport protein"/>
    <property type="match status" value="1"/>
</dbReference>
<dbReference type="AlphaFoldDB" id="A0A0L0QSM1"/>
<evidence type="ECO:0000313" key="3">
    <source>
        <dbReference type="EMBL" id="KNE21549.1"/>
    </source>
</evidence>
<evidence type="ECO:0000256" key="2">
    <source>
        <dbReference type="PIRSR" id="PIRSR015853-2"/>
    </source>
</evidence>
<sequence>MKLYLSVDMEGITGLPDETFVKANMHNYERSRKIMTEETNVVIRNALDNGCTGILVNDSHSKMNNILIEDLHPDAQLITGEVKPFSMMHGLDNTFDGAMFIGYHARAGKFGVMSHTMIQAVRTMYINDQEIGEMGLNAYLAGYYGVPVIAVTGDDQAAKEAEALIPNVKTAAVKETISRSSVKSLTPKKAAKLLTEKITEAIQQRDSISPLIPPSNPILRVEFANYGQAEWANLMPGTEIETGTTIVRFQAQDMLEAYQAMLVMTELAMITKFS</sequence>
<dbReference type="Gene3D" id="3.40.50.10780">
    <property type="entry name" value="Dipeptide transport protein"/>
    <property type="match status" value="1"/>
</dbReference>
<dbReference type="GO" id="GO:0046872">
    <property type="term" value="F:metal ion binding"/>
    <property type="evidence" value="ECO:0007669"/>
    <property type="project" value="UniProtKB-KW"/>
</dbReference>
<dbReference type="PATRIC" id="fig|1473.5.peg.4602"/>
<dbReference type="GeneID" id="66872690"/>
<keyword evidence="3" id="KW-0031">Aminopeptidase</keyword>
<comment type="caution">
    <text evidence="3">The sequence shown here is derived from an EMBL/GenBank/DDBJ whole genome shotgun (WGS) entry which is preliminary data.</text>
</comment>
<dbReference type="CDD" id="cd08663">
    <property type="entry name" value="DAP_dppA_1"/>
    <property type="match status" value="1"/>
</dbReference>
<protein>
    <submittedName>
        <fullName evidence="3">D-aminopeptidase</fullName>
    </submittedName>
</protein>
<feature type="binding site" evidence="2">
    <location>
        <position position="104"/>
    </location>
    <ligand>
        <name>Zn(2+)</name>
        <dbReference type="ChEBI" id="CHEBI:29105"/>
        <label>2</label>
    </ligand>
</feature>
<keyword evidence="3" id="KW-0378">Hydrolase</keyword>
<dbReference type="Pfam" id="PF04951">
    <property type="entry name" value="Peptidase_M55"/>
    <property type="match status" value="1"/>
</dbReference>
<dbReference type="GO" id="GO:0004177">
    <property type="term" value="F:aminopeptidase activity"/>
    <property type="evidence" value="ECO:0007669"/>
    <property type="project" value="UniProtKB-KW"/>
</dbReference>
<dbReference type="OrthoDB" id="9785420at2"/>
<feature type="binding site" evidence="2">
    <location>
        <position position="133"/>
    </location>
    <ligand>
        <name>Zn(2+)</name>
        <dbReference type="ChEBI" id="CHEBI:29105"/>
        <label>2</label>
    </ligand>
</feature>
<proteinExistence type="predicted"/>
<name>A0A0L0QSM1_VIRPA</name>
<dbReference type="InterPro" id="IPR027476">
    <property type="entry name" value="DppA_N"/>
</dbReference>
<accession>A0A0L0QSM1</accession>
<dbReference type="RefSeq" id="WP_050350981.1">
    <property type="nucleotide sequence ID" value="NZ_BOSN01000004.1"/>
</dbReference>
<keyword evidence="2" id="KW-0479">Metal-binding</keyword>
<keyword evidence="3" id="KW-0645">Protease</keyword>
<gene>
    <name evidence="3" type="ORF">AFK71_07805</name>
</gene>
<keyword evidence="2" id="KW-0862">Zinc</keyword>